<evidence type="ECO:0000313" key="2">
    <source>
        <dbReference type="Proteomes" id="UP000244655"/>
    </source>
</evidence>
<dbReference type="AlphaFoldDB" id="A0A2S1LXB4"/>
<proteinExistence type="predicted"/>
<keyword evidence="2" id="KW-1185">Reference proteome</keyword>
<evidence type="ECO:0000313" key="1">
    <source>
        <dbReference type="EMBL" id="AWG42916.1"/>
    </source>
</evidence>
<dbReference type="OrthoDB" id="350965at2"/>
<organism evidence="1 2">
    <name type="scientific">Candidatus Borreliella tachyglossi</name>
    <dbReference type="NCBI Taxonomy" id="1964448"/>
    <lineage>
        <taxon>Bacteria</taxon>
        <taxon>Pseudomonadati</taxon>
        <taxon>Spirochaetota</taxon>
        <taxon>Spirochaetia</taxon>
        <taxon>Spirochaetales</taxon>
        <taxon>Borreliaceae</taxon>
        <taxon>Borreliella</taxon>
    </lineage>
</organism>
<dbReference type="RefSeq" id="WP_108729316.1">
    <property type="nucleotide sequence ID" value="NZ_CP025785.1"/>
</dbReference>
<name>A0A2S1LXB4_9SPIR</name>
<accession>A0A2S1LXB4</accession>
<reference evidence="1 2" key="1">
    <citation type="submission" date="2018-01" db="EMBL/GenBank/DDBJ databases">
        <title>Genome sequence of Borrelia tachyglossi.</title>
        <authorList>
            <person name="Gofton A.W."/>
        </authorList>
    </citation>
    <scope>NUCLEOTIDE SEQUENCE [LARGE SCALE GENOMIC DNA]</scope>
    <source>
        <strain evidence="1 2">Bc-F10-1268</strain>
    </source>
</reference>
<protein>
    <submittedName>
        <fullName evidence="1">Uncharacterized protein</fullName>
    </submittedName>
</protein>
<dbReference type="Proteomes" id="UP000244655">
    <property type="component" value="Chromosome"/>
</dbReference>
<gene>
    <name evidence="1" type="ORF">CR532_02875</name>
</gene>
<sequence length="132" mass="15531">MSASQILNKYLSDLILELEKLKTILEFENEKINQGLIDILNLTNPQKELILNSIKNYYLTINSWLKIQGQIQEESEKLIEDATYLRGEICNIYQNEYTNLIALFEQKSRRPKIKFSKSLFKYNNPTLVDVKI</sequence>
<dbReference type="EMBL" id="CP025785">
    <property type="protein sequence ID" value="AWG42916.1"/>
    <property type="molecule type" value="Genomic_DNA"/>
</dbReference>